<dbReference type="InterPro" id="IPR023170">
    <property type="entry name" value="HhH_base_excis_C"/>
</dbReference>
<comment type="cofactor">
    <cofactor evidence="14">
        <name>[4Fe-4S] cluster</name>
        <dbReference type="ChEBI" id="CHEBI:49883"/>
    </cofactor>
    <text evidence="14">Binds 1 [4Fe-4S] cluster.</text>
</comment>
<dbReference type="PANTHER" id="PTHR42944:SF1">
    <property type="entry name" value="ADENINE DNA GLYCOSYLASE"/>
    <property type="match status" value="1"/>
</dbReference>
<keyword evidence="11" id="KW-0411">Iron-sulfur</keyword>
<dbReference type="Pfam" id="PF14815">
    <property type="entry name" value="NUDIX_4"/>
    <property type="match status" value="1"/>
</dbReference>
<dbReference type="Pfam" id="PF00730">
    <property type="entry name" value="HhH-GPD"/>
    <property type="match status" value="1"/>
</dbReference>
<dbReference type="InterPro" id="IPR004036">
    <property type="entry name" value="Endonuclease-III-like_CS2"/>
</dbReference>
<dbReference type="SUPFAM" id="SSF48150">
    <property type="entry name" value="DNA-glycosylase"/>
    <property type="match status" value="1"/>
</dbReference>
<reference evidence="16 17" key="1">
    <citation type="journal article" date="2016" name="J. Microbiol.">
        <title>Dankookia rubra gen. nov., sp. nov., an alphaproteobacterium isolated from sediment of a shallow stream.</title>
        <authorList>
            <person name="Kim W.H."/>
            <person name="Kim D.H."/>
            <person name="Kang K."/>
            <person name="Ahn T.Y."/>
        </authorList>
    </citation>
    <scope>NUCLEOTIDE SEQUENCE [LARGE SCALE GENOMIC DNA]</scope>
    <source>
        <strain evidence="16 17">JCM30602</strain>
    </source>
</reference>
<dbReference type="InterPro" id="IPR011257">
    <property type="entry name" value="DNA_glycosylase"/>
</dbReference>
<dbReference type="EC" id="3.2.2.31" evidence="4 14"/>
<dbReference type="PANTHER" id="PTHR42944">
    <property type="entry name" value="ADENINE DNA GLYCOSYLASE"/>
    <property type="match status" value="1"/>
</dbReference>
<dbReference type="RefSeq" id="WP_133291885.1">
    <property type="nucleotide sequence ID" value="NZ_SMSJ01000071.1"/>
</dbReference>
<keyword evidence="17" id="KW-1185">Reference proteome</keyword>
<keyword evidence="10 14" id="KW-0408">Iron</keyword>
<keyword evidence="8 14" id="KW-0227">DNA damage</keyword>
<comment type="function">
    <text evidence="2">Adenine glycosylase active on G-A mispairs. MutY also corrects error-prone DNA synthesis past GO lesions which are due to the oxidatively damaged form of guanine: 7,8-dihydro-8-oxoguanine (8-oxo-dGTP).</text>
</comment>
<keyword evidence="13 14" id="KW-0326">Glycosidase</keyword>
<evidence type="ECO:0000259" key="15">
    <source>
        <dbReference type="SMART" id="SM00478"/>
    </source>
</evidence>
<organism evidence="16 17">
    <name type="scientific">Dankookia rubra</name>
    <dbReference type="NCBI Taxonomy" id="1442381"/>
    <lineage>
        <taxon>Bacteria</taxon>
        <taxon>Pseudomonadati</taxon>
        <taxon>Pseudomonadota</taxon>
        <taxon>Alphaproteobacteria</taxon>
        <taxon>Acetobacterales</taxon>
        <taxon>Roseomonadaceae</taxon>
        <taxon>Dankookia</taxon>
    </lineage>
</organism>
<comment type="similarity">
    <text evidence="3 14">Belongs to the Nth/MutY family.</text>
</comment>
<evidence type="ECO:0000313" key="17">
    <source>
        <dbReference type="Proteomes" id="UP000295096"/>
    </source>
</evidence>
<dbReference type="CDD" id="cd00056">
    <property type="entry name" value="ENDO3c"/>
    <property type="match status" value="1"/>
</dbReference>
<protein>
    <recommendedName>
        <fullName evidence="5 14">Adenine DNA glycosylase</fullName>
        <ecNumber evidence="4 14">3.2.2.31</ecNumber>
    </recommendedName>
</protein>
<dbReference type="GO" id="GO:0032357">
    <property type="term" value="F:oxidized purine DNA binding"/>
    <property type="evidence" value="ECO:0007669"/>
    <property type="project" value="TreeGrafter"/>
</dbReference>
<sequence length="348" mass="37353">MPALPPAASLLAWYDRHRRVLPFRSRGNRPDPYQVWLSEVMLQQTTVAAVGPRFDRFLARFPTVEALASAPEAAVMEEWAGLGYYARARNLHACARLVAARGGFPEDADGLRALPGIGAYTAAAVAAIAFDQPVVPVDGNVERVVARLAAEAAPLPGSKPRLAALAAGFMADADARARPGDFAQALFDLGATICTPRAPACALCPWREGCLAQRQGIQESLPAKAAKRARPLRHGMHFLLTDAAGQVLLRRRPPRGLLGGMLEIPGTPWRDAPWAAAEAAEFAPVPGLPWRRVPGIARHGFTHFELEMLLLAASVPRLAPPEGMEARPLAEAAGALPTVMRRLLDLVR</sequence>
<evidence type="ECO:0000256" key="13">
    <source>
        <dbReference type="ARBA" id="ARBA00023295"/>
    </source>
</evidence>
<keyword evidence="7" id="KW-0479">Metal-binding</keyword>
<evidence type="ECO:0000256" key="6">
    <source>
        <dbReference type="ARBA" id="ARBA00022485"/>
    </source>
</evidence>
<name>A0A4R5QAD8_9PROT</name>
<evidence type="ECO:0000313" key="16">
    <source>
        <dbReference type="EMBL" id="TDH59321.1"/>
    </source>
</evidence>
<evidence type="ECO:0000256" key="4">
    <source>
        <dbReference type="ARBA" id="ARBA00012045"/>
    </source>
</evidence>
<dbReference type="InterPro" id="IPR044298">
    <property type="entry name" value="MIG/MutY"/>
</dbReference>
<evidence type="ECO:0000256" key="12">
    <source>
        <dbReference type="ARBA" id="ARBA00023204"/>
    </source>
</evidence>
<dbReference type="GO" id="GO:0046872">
    <property type="term" value="F:metal ion binding"/>
    <property type="evidence" value="ECO:0007669"/>
    <property type="project" value="UniProtKB-UniRule"/>
</dbReference>
<evidence type="ECO:0000256" key="10">
    <source>
        <dbReference type="ARBA" id="ARBA00023004"/>
    </source>
</evidence>
<dbReference type="InterPro" id="IPR029119">
    <property type="entry name" value="MutY_C"/>
</dbReference>
<comment type="catalytic activity">
    <reaction evidence="1 14">
        <text>Hydrolyzes free adenine bases from 7,8-dihydro-8-oxoguanine:adenine mismatched double-stranded DNA, leaving an apurinic site.</text>
        <dbReference type="EC" id="3.2.2.31"/>
    </reaction>
</comment>
<dbReference type="OrthoDB" id="9802365at2"/>
<dbReference type="InterPro" id="IPR003265">
    <property type="entry name" value="HhH-GPD_domain"/>
</dbReference>
<dbReference type="PROSITE" id="PS01155">
    <property type="entry name" value="ENDONUCLEASE_III_2"/>
    <property type="match status" value="1"/>
</dbReference>
<evidence type="ECO:0000256" key="1">
    <source>
        <dbReference type="ARBA" id="ARBA00000843"/>
    </source>
</evidence>
<dbReference type="Gene3D" id="1.10.340.30">
    <property type="entry name" value="Hypothetical protein, domain 2"/>
    <property type="match status" value="1"/>
</dbReference>
<dbReference type="GO" id="GO:0035485">
    <property type="term" value="F:adenine/guanine mispair binding"/>
    <property type="evidence" value="ECO:0007669"/>
    <property type="project" value="TreeGrafter"/>
</dbReference>
<dbReference type="Gene3D" id="3.90.79.10">
    <property type="entry name" value="Nucleoside Triphosphate Pyrophosphohydrolase"/>
    <property type="match status" value="1"/>
</dbReference>
<dbReference type="SUPFAM" id="SSF55811">
    <property type="entry name" value="Nudix"/>
    <property type="match status" value="1"/>
</dbReference>
<dbReference type="SMART" id="SM00478">
    <property type="entry name" value="ENDO3c"/>
    <property type="match status" value="1"/>
</dbReference>
<dbReference type="GO" id="GO:0051539">
    <property type="term" value="F:4 iron, 4 sulfur cluster binding"/>
    <property type="evidence" value="ECO:0007669"/>
    <property type="project" value="UniProtKB-UniRule"/>
</dbReference>
<keyword evidence="12" id="KW-0234">DNA repair</keyword>
<dbReference type="AlphaFoldDB" id="A0A4R5QAD8"/>
<dbReference type="Gene3D" id="1.10.1670.10">
    <property type="entry name" value="Helix-hairpin-Helix base-excision DNA repair enzymes (C-terminal)"/>
    <property type="match status" value="1"/>
</dbReference>
<dbReference type="EMBL" id="SMSJ01000071">
    <property type="protein sequence ID" value="TDH59321.1"/>
    <property type="molecule type" value="Genomic_DNA"/>
</dbReference>
<keyword evidence="6" id="KW-0004">4Fe-4S</keyword>
<evidence type="ECO:0000256" key="8">
    <source>
        <dbReference type="ARBA" id="ARBA00022763"/>
    </source>
</evidence>
<evidence type="ECO:0000256" key="14">
    <source>
        <dbReference type="RuleBase" id="RU365096"/>
    </source>
</evidence>
<evidence type="ECO:0000256" key="3">
    <source>
        <dbReference type="ARBA" id="ARBA00008343"/>
    </source>
</evidence>
<proteinExistence type="inferred from homology"/>
<evidence type="ECO:0000256" key="9">
    <source>
        <dbReference type="ARBA" id="ARBA00022801"/>
    </source>
</evidence>
<dbReference type="InterPro" id="IPR015797">
    <property type="entry name" value="NUDIX_hydrolase-like_dom_sf"/>
</dbReference>
<dbReference type="CDD" id="cd03431">
    <property type="entry name" value="NUDIX_DNA_Glycosylase_C-MutY"/>
    <property type="match status" value="1"/>
</dbReference>
<dbReference type="GO" id="GO:0034039">
    <property type="term" value="F:8-oxo-7,8-dihydroguanine DNA N-glycosylase activity"/>
    <property type="evidence" value="ECO:0007669"/>
    <property type="project" value="TreeGrafter"/>
</dbReference>
<evidence type="ECO:0000256" key="7">
    <source>
        <dbReference type="ARBA" id="ARBA00022723"/>
    </source>
</evidence>
<dbReference type="Proteomes" id="UP000295096">
    <property type="component" value="Unassembled WGS sequence"/>
</dbReference>
<dbReference type="GO" id="GO:0000701">
    <property type="term" value="F:purine-specific mismatch base pair DNA N-glycosylase activity"/>
    <property type="evidence" value="ECO:0007669"/>
    <property type="project" value="UniProtKB-EC"/>
</dbReference>
<keyword evidence="9" id="KW-0378">Hydrolase</keyword>
<gene>
    <name evidence="16" type="ORF">E2C06_28040</name>
</gene>
<evidence type="ECO:0000256" key="2">
    <source>
        <dbReference type="ARBA" id="ARBA00002933"/>
    </source>
</evidence>
<dbReference type="GO" id="GO:0006298">
    <property type="term" value="P:mismatch repair"/>
    <property type="evidence" value="ECO:0007669"/>
    <property type="project" value="TreeGrafter"/>
</dbReference>
<comment type="caution">
    <text evidence="16">The sequence shown here is derived from an EMBL/GenBank/DDBJ whole genome shotgun (WGS) entry which is preliminary data.</text>
</comment>
<dbReference type="GO" id="GO:0006284">
    <property type="term" value="P:base-excision repair"/>
    <property type="evidence" value="ECO:0007669"/>
    <property type="project" value="UniProtKB-UniRule"/>
</dbReference>
<evidence type="ECO:0000256" key="11">
    <source>
        <dbReference type="ARBA" id="ARBA00023014"/>
    </source>
</evidence>
<accession>A0A4R5QAD8</accession>
<feature type="domain" description="HhH-GPD" evidence="15">
    <location>
        <begin position="41"/>
        <end position="192"/>
    </location>
</feature>
<evidence type="ECO:0000256" key="5">
    <source>
        <dbReference type="ARBA" id="ARBA00022023"/>
    </source>
</evidence>